<dbReference type="Proteomes" id="UP000824239">
    <property type="component" value="Unassembled WGS sequence"/>
</dbReference>
<dbReference type="SUPFAM" id="SSF51726">
    <property type="entry name" value="UROD/MetE-like"/>
    <property type="match status" value="1"/>
</dbReference>
<dbReference type="Gene3D" id="3.20.20.210">
    <property type="match status" value="1"/>
</dbReference>
<evidence type="ECO:0000259" key="1">
    <source>
        <dbReference type="Pfam" id="PF01208"/>
    </source>
</evidence>
<dbReference type="AlphaFoldDB" id="A0A9D1DGX6"/>
<dbReference type="InterPro" id="IPR052024">
    <property type="entry name" value="Methanogen_methyltrans"/>
</dbReference>
<dbReference type="EMBL" id="DVHE01000032">
    <property type="protein sequence ID" value="HIR50430.1"/>
    <property type="molecule type" value="Genomic_DNA"/>
</dbReference>
<evidence type="ECO:0000313" key="2">
    <source>
        <dbReference type="EMBL" id="HIR50430.1"/>
    </source>
</evidence>
<dbReference type="InterPro" id="IPR000257">
    <property type="entry name" value="Uroporphyrinogen_deCOase"/>
</dbReference>
<organism evidence="2 3">
    <name type="scientific">Candidatus Avoscillospira avicola</name>
    <dbReference type="NCBI Taxonomy" id="2840706"/>
    <lineage>
        <taxon>Bacteria</taxon>
        <taxon>Bacillati</taxon>
        <taxon>Bacillota</taxon>
        <taxon>Clostridia</taxon>
        <taxon>Eubacteriales</taxon>
        <taxon>Oscillospiraceae</taxon>
        <taxon>Oscillospiraceae incertae sedis</taxon>
        <taxon>Candidatus Avoscillospira</taxon>
    </lineage>
</organism>
<dbReference type="PANTHER" id="PTHR47099:SF1">
    <property type="entry name" value="METHYLCOBAMIDE:COM METHYLTRANSFERASE MTBA"/>
    <property type="match status" value="1"/>
</dbReference>
<name>A0A9D1DGX6_9FIRM</name>
<feature type="domain" description="Uroporphyrinogen decarboxylase (URO-D)" evidence="1">
    <location>
        <begin position="180"/>
        <end position="315"/>
    </location>
</feature>
<dbReference type="GO" id="GO:0004853">
    <property type="term" value="F:uroporphyrinogen decarboxylase activity"/>
    <property type="evidence" value="ECO:0007669"/>
    <property type="project" value="InterPro"/>
</dbReference>
<dbReference type="Pfam" id="PF01208">
    <property type="entry name" value="URO-D"/>
    <property type="match status" value="1"/>
</dbReference>
<evidence type="ECO:0000313" key="3">
    <source>
        <dbReference type="Proteomes" id="UP000824239"/>
    </source>
</evidence>
<gene>
    <name evidence="2" type="ORF">IAA53_03960</name>
</gene>
<proteinExistence type="predicted"/>
<sequence>MTNRERFIRTLKCEKIGGQVPTFELVFFLTMEAFGRVHMSQRAFWQWDQMSRTEQTLHIRDIADLYIQIARRYGHSAIFVDAFGGNLPAFQRLLEEIRTQSGDEYFLLAHGDPTWAIPDGDHMTEFSVKMFEAPEELNDESQRRLDQALETAYQLNRAGHLLDGFGLCSDYCFNVNPFFPDDLFGTLIAPYLKAVLDGYREMGYYSIKHTDGNIMPILKEIADCGPDAIHSLDPQGGVSLPEARKIVGEDICLIGNVNCALLQTGSDEECDADVLRALREGMAAGRGYIFSTSNCAYTGLPLARYERMIELWRQYGNYDTYHTLTTSG</sequence>
<dbReference type="GO" id="GO:0006779">
    <property type="term" value="P:porphyrin-containing compound biosynthetic process"/>
    <property type="evidence" value="ECO:0007669"/>
    <property type="project" value="InterPro"/>
</dbReference>
<dbReference type="InterPro" id="IPR038071">
    <property type="entry name" value="UROD/MetE-like_sf"/>
</dbReference>
<protein>
    <recommendedName>
        <fullName evidence="1">Uroporphyrinogen decarboxylase (URO-D) domain-containing protein</fullName>
    </recommendedName>
</protein>
<dbReference type="PANTHER" id="PTHR47099">
    <property type="entry name" value="METHYLCOBAMIDE:COM METHYLTRANSFERASE MTBA"/>
    <property type="match status" value="1"/>
</dbReference>
<reference evidence="2" key="1">
    <citation type="submission" date="2020-10" db="EMBL/GenBank/DDBJ databases">
        <authorList>
            <person name="Gilroy R."/>
        </authorList>
    </citation>
    <scope>NUCLEOTIDE SEQUENCE</scope>
    <source>
        <strain evidence="2">ChiBcec15-4380</strain>
    </source>
</reference>
<accession>A0A9D1DGX6</accession>
<reference evidence="2" key="2">
    <citation type="journal article" date="2021" name="PeerJ">
        <title>Extensive microbial diversity within the chicken gut microbiome revealed by metagenomics and culture.</title>
        <authorList>
            <person name="Gilroy R."/>
            <person name="Ravi A."/>
            <person name="Getino M."/>
            <person name="Pursley I."/>
            <person name="Horton D.L."/>
            <person name="Alikhan N.F."/>
            <person name="Baker D."/>
            <person name="Gharbi K."/>
            <person name="Hall N."/>
            <person name="Watson M."/>
            <person name="Adriaenssens E.M."/>
            <person name="Foster-Nyarko E."/>
            <person name="Jarju S."/>
            <person name="Secka A."/>
            <person name="Antonio M."/>
            <person name="Oren A."/>
            <person name="Chaudhuri R.R."/>
            <person name="La Ragione R."/>
            <person name="Hildebrand F."/>
            <person name="Pallen M.J."/>
        </authorList>
    </citation>
    <scope>NUCLEOTIDE SEQUENCE</scope>
    <source>
        <strain evidence="2">ChiBcec15-4380</strain>
    </source>
</reference>
<comment type="caution">
    <text evidence="2">The sequence shown here is derived from an EMBL/GenBank/DDBJ whole genome shotgun (WGS) entry which is preliminary data.</text>
</comment>